<dbReference type="EMBL" id="JAPWIE010000002">
    <property type="protein sequence ID" value="MCZ4550135.1"/>
    <property type="molecule type" value="Genomic_DNA"/>
</dbReference>
<reference evidence="2" key="1">
    <citation type="submission" date="2022-12" db="EMBL/GenBank/DDBJ databases">
        <authorList>
            <person name="Krivoruchko A.V."/>
            <person name="Elkin A."/>
        </authorList>
    </citation>
    <scope>NUCLEOTIDE SEQUENCE</scope>
    <source>
        <strain evidence="2">IEGM 1388</strain>
    </source>
</reference>
<name>A0ABT4MTX6_GORRU</name>
<feature type="compositionally biased region" description="Low complexity" evidence="1">
    <location>
        <begin position="386"/>
        <end position="403"/>
    </location>
</feature>
<feature type="region of interest" description="Disordered" evidence="1">
    <location>
        <begin position="1"/>
        <end position="23"/>
    </location>
</feature>
<dbReference type="RefSeq" id="WP_301570671.1">
    <property type="nucleotide sequence ID" value="NZ_JAPWIE010000002.1"/>
</dbReference>
<gene>
    <name evidence="2" type="ORF">O4213_09085</name>
</gene>
<proteinExistence type="predicted"/>
<sequence>MARAAKSAGRHKKSKSVRRRQRAGVATAAVMTAAMGASVTLGSAPASAVDVLTFHECTAGSGVKTSTVDCKDSIAPPLIGVLDQLGVDLPITSTAAARAPIIIPPLILLGVEITPEIVVDPGSTAKISGVGVAYANSQLGTGHAEANAWGFVSAAVALNALGGGTATATSLPLGITIAASDSGTSTAFAIGGIATAIDVIGVAQNVSCLGLVTYASASDIGSCAGLLFLFSVEQAAGSPEYVFAIADPTSLQILSNDGGLIPLPIPQFTRDILRIGVGGPGGIRVESDLVPPTATSTLASARVAAAPEPSVTAVADESEPAAEAEQTYVGKHRAAEPEADVEEEPAEAIWTAPEDVKDTAPEFEPEAEPAAAATTEEPDTAEKPDTASSTPTSTPPAAEVSAD</sequence>
<feature type="compositionally biased region" description="Basic residues" evidence="1">
    <location>
        <begin position="8"/>
        <end position="22"/>
    </location>
</feature>
<organism evidence="2 3">
    <name type="scientific">Gordonia rubripertincta</name>
    <name type="common">Rhodococcus corallinus</name>
    <dbReference type="NCBI Taxonomy" id="36822"/>
    <lineage>
        <taxon>Bacteria</taxon>
        <taxon>Bacillati</taxon>
        <taxon>Actinomycetota</taxon>
        <taxon>Actinomycetes</taxon>
        <taxon>Mycobacteriales</taxon>
        <taxon>Gordoniaceae</taxon>
        <taxon>Gordonia</taxon>
    </lineage>
</organism>
<keyword evidence="3" id="KW-1185">Reference proteome</keyword>
<dbReference type="Proteomes" id="UP001067235">
    <property type="component" value="Unassembled WGS sequence"/>
</dbReference>
<comment type="caution">
    <text evidence="2">The sequence shown here is derived from an EMBL/GenBank/DDBJ whole genome shotgun (WGS) entry which is preliminary data.</text>
</comment>
<accession>A0ABT4MTX6</accession>
<evidence type="ECO:0000313" key="2">
    <source>
        <dbReference type="EMBL" id="MCZ4550135.1"/>
    </source>
</evidence>
<protein>
    <submittedName>
        <fullName evidence="2">Uncharacterized protein</fullName>
    </submittedName>
</protein>
<feature type="region of interest" description="Disordered" evidence="1">
    <location>
        <begin position="305"/>
        <end position="403"/>
    </location>
</feature>
<feature type="compositionally biased region" description="Acidic residues" evidence="1">
    <location>
        <begin position="337"/>
        <end position="346"/>
    </location>
</feature>
<evidence type="ECO:0000256" key="1">
    <source>
        <dbReference type="SAM" id="MobiDB-lite"/>
    </source>
</evidence>
<evidence type="ECO:0000313" key="3">
    <source>
        <dbReference type="Proteomes" id="UP001067235"/>
    </source>
</evidence>